<evidence type="ECO:0000259" key="7">
    <source>
        <dbReference type="Pfam" id="PF07980"/>
    </source>
</evidence>
<dbReference type="Pfam" id="PF14322">
    <property type="entry name" value="SusD-like_3"/>
    <property type="match status" value="1"/>
</dbReference>
<evidence type="ECO:0000256" key="3">
    <source>
        <dbReference type="ARBA" id="ARBA00022729"/>
    </source>
</evidence>
<dbReference type="SUPFAM" id="SSF48452">
    <property type="entry name" value="TPR-like"/>
    <property type="match status" value="1"/>
</dbReference>
<feature type="domain" description="SusD-like N-terminal" evidence="8">
    <location>
        <begin position="132"/>
        <end position="223"/>
    </location>
</feature>
<dbReference type="InterPro" id="IPR011990">
    <property type="entry name" value="TPR-like_helical_dom_sf"/>
</dbReference>
<dbReference type="EMBL" id="JACOOI010000003">
    <property type="protein sequence ID" value="MBC5642220.1"/>
    <property type="molecule type" value="Genomic_DNA"/>
</dbReference>
<evidence type="ECO:0000259" key="8">
    <source>
        <dbReference type="Pfam" id="PF14322"/>
    </source>
</evidence>
<comment type="similarity">
    <text evidence="2">Belongs to the SusD family.</text>
</comment>
<name>A0ABR7DXF9_9BACT</name>
<dbReference type="PROSITE" id="PS51257">
    <property type="entry name" value="PROKAR_LIPOPROTEIN"/>
    <property type="match status" value="1"/>
</dbReference>
<evidence type="ECO:0000313" key="9">
    <source>
        <dbReference type="EMBL" id="MBC5642220.1"/>
    </source>
</evidence>
<proteinExistence type="inferred from homology"/>
<dbReference type="InterPro" id="IPR012944">
    <property type="entry name" value="SusD_RagB_dom"/>
</dbReference>
<feature type="chain" id="PRO_5045950551" evidence="6">
    <location>
        <begin position="24"/>
        <end position="598"/>
    </location>
</feature>
<feature type="signal peptide" evidence="6">
    <location>
        <begin position="1"/>
        <end position="23"/>
    </location>
</feature>
<dbReference type="Proteomes" id="UP000644010">
    <property type="component" value="Unassembled WGS sequence"/>
</dbReference>
<evidence type="ECO:0000256" key="6">
    <source>
        <dbReference type="SAM" id="SignalP"/>
    </source>
</evidence>
<gene>
    <name evidence="9" type="ORF">H8S77_04900</name>
</gene>
<reference evidence="9 10" key="1">
    <citation type="submission" date="2020-08" db="EMBL/GenBank/DDBJ databases">
        <title>Genome public.</title>
        <authorList>
            <person name="Liu C."/>
            <person name="Sun Q."/>
        </authorList>
    </citation>
    <scope>NUCLEOTIDE SEQUENCE [LARGE SCALE GENOMIC DNA]</scope>
    <source>
        <strain evidence="9 10">BX2</strain>
    </source>
</reference>
<sequence>MNKFRFKLYTIAASLFLLLSSCNDDFLERSPIVNISDANFWKTANDLELYTNNFYNRSDLLNSYGDWGSIGPYGLDADNGTDTQVAYNYNTRMNGEATNPASGGGWAVNDWATLRNINYFMANYNKVDAPWDQVKVYVGESLFFRSLFYFGKLKTFGDLPWITSPLDNTSNILYEGRLPRNQVVDSIMLDLDKAIEYLPERGPSYTGRITKEVALLLQARIALYEGTWEKYHGIKNTPFKVVNSDGTKFIQKAAEASNALITLAESNGNTKLADCTGEAGYTNLFNQRDYSSNKEVLLWRKYSVNDGQYTRWGAYYYGAGRGLTKSLVDSYLCMDGKPISVSDKYQGDKTLKNVVANRDPRLNQTIFVDDGKHILFTDNNTFFATPGFEGVIANSCPTGYQLYKGFNTNYTECINQQSTIGTIYFRYAEALLIYAEAKAELGTITQMDIDRTINALRNRVGMNEGLLNMNNIVTDPNWEFKNISPLLNEIRRERKVEFACEGFRRDDIFRWAVVDEVMVGKKPKGAVKSQWENYPNTTDAFVEAWSVLGEDENGYIDPFKSYPAMDNGYRFNLGRDYLQPLPTNELTLNPELGQNPGW</sequence>
<protein>
    <submittedName>
        <fullName evidence="9">RagB/SusD family nutrient uptake outer membrane protein</fullName>
    </submittedName>
</protein>
<accession>A0ABR7DXF9</accession>
<organism evidence="9 10">
    <name type="scientific">Parabacteroides segnis</name>
    <dbReference type="NCBI Taxonomy" id="2763058"/>
    <lineage>
        <taxon>Bacteria</taxon>
        <taxon>Pseudomonadati</taxon>
        <taxon>Bacteroidota</taxon>
        <taxon>Bacteroidia</taxon>
        <taxon>Bacteroidales</taxon>
        <taxon>Tannerellaceae</taxon>
        <taxon>Parabacteroides</taxon>
    </lineage>
</organism>
<dbReference type="Gene3D" id="1.25.40.390">
    <property type="match status" value="1"/>
</dbReference>
<keyword evidence="10" id="KW-1185">Reference proteome</keyword>
<evidence type="ECO:0000256" key="4">
    <source>
        <dbReference type="ARBA" id="ARBA00023136"/>
    </source>
</evidence>
<evidence type="ECO:0000313" key="10">
    <source>
        <dbReference type="Proteomes" id="UP000644010"/>
    </source>
</evidence>
<keyword evidence="5" id="KW-0998">Cell outer membrane</keyword>
<feature type="domain" description="RagB/SusD" evidence="7">
    <location>
        <begin position="314"/>
        <end position="598"/>
    </location>
</feature>
<dbReference type="InterPro" id="IPR033985">
    <property type="entry name" value="SusD-like_N"/>
</dbReference>
<evidence type="ECO:0000256" key="5">
    <source>
        <dbReference type="ARBA" id="ARBA00023237"/>
    </source>
</evidence>
<keyword evidence="4" id="KW-0472">Membrane</keyword>
<comment type="subcellular location">
    <subcellularLocation>
        <location evidence="1">Cell outer membrane</location>
    </subcellularLocation>
</comment>
<dbReference type="RefSeq" id="WP_186958498.1">
    <property type="nucleotide sequence ID" value="NZ_JACOOI010000003.1"/>
</dbReference>
<evidence type="ECO:0000256" key="2">
    <source>
        <dbReference type="ARBA" id="ARBA00006275"/>
    </source>
</evidence>
<evidence type="ECO:0000256" key="1">
    <source>
        <dbReference type="ARBA" id="ARBA00004442"/>
    </source>
</evidence>
<comment type="caution">
    <text evidence="9">The sequence shown here is derived from an EMBL/GenBank/DDBJ whole genome shotgun (WGS) entry which is preliminary data.</text>
</comment>
<dbReference type="Pfam" id="PF07980">
    <property type="entry name" value="SusD_RagB"/>
    <property type="match status" value="1"/>
</dbReference>
<keyword evidence="3 6" id="KW-0732">Signal</keyword>